<keyword evidence="2" id="KW-1185">Reference proteome</keyword>
<evidence type="ECO:0000313" key="2">
    <source>
        <dbReference type="Proteomes" id="UP000000212"/>
    </source>
</evidence>
<gene>
    <name evidence="1" type="ORF">BN424_1676</name>
</gene>
<dbReference type="AlphaFoldDB" id="K8E3X8"/>
<reference evidence="2" key="1">
    <citation type="journal article" date="2013" name="Genome Announc.">
        <title>Complete Chromosome Sequence of Carnobacterium maltaromaticum LMA 28.</title>
        <authorList>
            <person name="Cailliez-Grimal C."/>
            <person name="Chaillou S."/>
            <person name="Anba-Mondoloni J."/>
            <person name="Loux V."/>
            <person name="Afzal M.I."/>
            <person name="Rahman A."/>
            <person name="Kergourlay G."/>
            <person name="Champomier-Verges M.C."/>
            <person name="Zagorec M."/>
            <person name="Dalgaard P."/>
            <person name="Leisner J.J."/>
            <person name="Prevost H."/>
            <person name="Revol-Junelles A.M."/>
            <person name="Borges F."/>
        </authorList>
    </citation>
    <scope>NUCLEOTIDE SEQUENCE</scope>
    <source>
        <strain evidence="2">LMA28</strain>
    </source>
</reference>
<dbReference type="HOGENOM" id="CLU_101696_0_0_9"/>
<dbReference type="OrthoDB" id="1358409at2"/>
<protein>
    <submittedName>
        <fullName evidence="1">Uncharacterized protein</fullName>
    </submittedName>
</protein>
<evidence type="ECO:0000313" key="1">
    <source>
        <dbReference type="EMBL" id="CCO11117.2"/>
    </source>
</evidence>
<dbReference type="Pfam" id="PF20289">
    <property type="entry name" value="MComp1"/>
    <property type="match status" value="1"/>
</dbReference>
<accession>K8E3X8</accession>
<proteinExistence type="predicted"/>
<dbReference type="RefSeq" id="WP_015076370.1">
    <property type="nucleotide sequence ID" value="NC_019425.2"/>
</dbReference>
<dbReference type="InterPro" id="IPR046905">
    <property type="entry name" value="ABC-3C_MC1"/>
</dbReference>
<dbReference type="Proteomes" id="UP000000212">
    <property type="component" value="Chromosome"/>
</dbReference>
<name>K8E3X8_CARML</name>
<sequence>MEKYEKIIKLMNNFELIPGKITEISRFSDSDLFIYERYDSGKHYFFHFIKEQTLKYHLKKVENCILKKFGKDFIPQDSYLILFYETEKITNQFLKEVIDIEENEFLFKKYVFYYTKDELTEAEARSSKFSLLDDFWEFLSDSSEDNLTENFFLRLAIKVPIISLNFEARNLQEFEDIFNKKVKGLRSLNDDMIIELNSNIEKDMADINLTSSLEPSKIIATNLLREIYGGDFDEYLSE</sequence>
<dbReference type="EMBL" id="HE999757">
    <property type="protein sequence ID" value="CCO11117.2"/>
    <property type="molecule type" value="Genomic_DNA"/>
</dbReference>
<dbReference type="STRING" id="1234679.BN424_1676"/>
<organism evidence="1 2">
    <name type="scientific">Carnobacterium maltaromaticum LMA28</name>
    <dbReference type="NCBI Taxonomy" id="1234679"/>
    <lineage>
        <taxon>Bacteria</taxon>
        <taxon>Bacillati</taxon>
        <taxon>Bacillota</taxon>
        <taxon>Bacilli</taxon>
        <taxon>Lactobacillales</taxon>
        <taxon>Carnobacteriaceae</taxon>
        <taxon>Carnobacterium</taxon>
    </lineage>
</organism>
<dbReference type="KEGG" id="cml:BN424_1676"/>